<gene>
    <name evidence="2" type="ORF">G2W53_012078</name>
</gene>
<dbReference type="SUPFAM" id="SSF48371">
    <property type="entry name" value="ARM repeat"/>
    <property type="match status" value="1"/>
</dbReference>
<feature type="region of interest" description="Disordered" evidence="1">
    <location>
        <begin position="314"/>
        <end position="333"/>
    </location>
</feature>
<evidence type="ECO:0000313" key="2">
    <source>
        <dbReference type="EMBL" id="KAF7829745.1"/>
    </source>
</evidence>
<feature type="region of interest" description="Disordered" evidence="1">
    <location>
        <begin position="912"/>
        <end position="949"/>
    </location>
</feature>
<name>A0A834WN89_9FABA</name>
<feature type="region of interest" description="Disordered" evidence="1">
    <location>
        <begin position="762"/>
        <end position="794"/>
    </location>
</feature>
<organism evidence="2 3">
    <name type="scientific">Senna tora</name>
    <dbReference type="NCBI Taxonomy" id="362788"/>
    <lineage>
        <taxon>Eukaryota</taxon>
        <taxon>Viridiplantae</taxon>
        <taxon>Streptophyta</taxon>
        <taxon>Embryophyta</taxon>
        <taxon>Tracheophyta</taxon>
        <taxon>Spermatophyta</taxon>
        <taxon>Magnoliopsida</taxon>
        <taxon>eudicotyledons</taxon>
        <taxon>Gunneridae</taxon>
        <taxon>Pentapetalae</taxon>
        <taxon>rosids</taxon>
        <taxon>fabids</taxon>
        <taxon>Fabales</taxon>
        <taxon>Fabaceae</taxon>
        <taxon>Caesalpinioideae</taxon>
        <taxon>Cassia clade</taxon>
        <taxon>Senna</taxon>
    </lineage>
</organism>
<dbReference type="Proteomes" id="UP000634136">
    <property type="component" value="Unassembled WGS sequence"/>
</dbReference>
<dbReference type="PANTHER" id="PTHR48202:SF1">
    <property type="entry name" value="ALPHA_BETA-HYDROLASES SUPERFAMILY PROTEIN"/>
    <property type="match status" value="1"/>
</dbReference>
<dbReference type="PANTHER" id="PTHR48202">
    <property type="entry name" value="ALPHA/BETA-HYDROLASES SUPERFAMILY PROTEIN"/>
    <property type="match status" value="1"/>
</dbReference>
<dbReference type="InterPro" id="IPR011989">
    <property type="entry name" value="ARM-like"/>
</dbReference>
<dbReference type="AlphaFoldDB" id="A0A834WN89"/>
<evidence type="ECO:0000256" key="1">
    <source>
        <dbReference type="SAM" id="MobiDB-lite"/>
    </source>
</evidence>
<dbReference type="InterPro" id="IPR016024">
    <property type="entry name" value="ARM-type_fold"/>
</dbReference>
<evidence type="ECO:0000313" key="3">
    <source>
        <dbReference type="Proteomes" id="UP000634136"/>
    </source>
</evidence>
<keyword evidence="3" id="KW-1185">Reference proteome</keyword>
<dbReference type="Gene3D" id="1.25.10.10">
    <property type="entry name" value="Leucine-rich Repeat Variant"/>
    <property type="match status" value="1"/>
</dbReference>
<dbReference type="SUPFAM" id="SSF53474">
    <property type="entry name" value="alpha/beta-Hydrolases"/>
    <property type="match status" value="1"/>
</dbReference>
<accession>A0A834WN89</accession>
<sequence>MHRFCFRSRRNLRFPRPRYICASSSSEKSIKPPHNVKIAQIAPPPAPHHLLSNSLSPLPPSSSSRSSVIAISATLVSALLASVAFLSSDYHNQRQSIDKVSNPLYAGVEQAIHKSSDSFNKFYHHIKRTGAAASVLWQSLTSVLSSANHEVRSGFEIRVAALLADIAAANSARRAAIVGAGGGAVVDWLLESVTVAKDGGGTQAESARALAYLIADPNVSAAVLGRPHAIPNLLKFIFSCHPRRSKKQRSRRSSFDYSDSLKGRSMLVAAIMDIVTSSCDNVEEVSFKPSLPGNAETRDIAAALQVIEEGCLHLDEPSGSDDDDDGGSGRRGIGIKILEGTTVLGLSRTSSLMKLDSSDSSHAEPVKNHAPKTNLVHNKRDKLLGQEKMPSAVVPGLWDDLHSEHVAVPFATWALANWAMASQLNRSHIQELDQDGEAIMCALIAPERSVKWHASLVAQLLLEDNQMPLNDSVSDWSSSLLSTASEACKHEDISLARVALSAFLLSVERSPGAQNIVMEKDLNLLRDIAKRTRRHIQVQETVAKALELLCTGELHLSLQEGQKWSGILLPWVFGNISSDAMRSSAIKILSRILEDYGPSSVPISQGWLTMLLTEVHSSIKKSHVKGTNLPKNDKVKTLINNSNVASAAQVANQLASAVVSLAAKKVEPIAFNSAEALPLADFLSLDPFMGPFKKLKKDNLPKLDAADSALATLKGIKALTEVCAEDSQHQDMIVDFGILCLLRRFLLGDDYEKLAANEAYDASRAHEGQERSSDVDEEEEPSLSDLNDPSSVRVPPTAHIRRHAARLLTILSLLPKVQKVIMTDETWSKWLDDCANGRIPGCHDLKIQSYARAALLNVFCNSQFNENTENRNQSDAGVITKKNLCPRFDDMIFLINPHLPVWKCPKETDQTVSKDMSLGTPDNKVQSEHLTSGNSSSSMGSSENSPDAKSPSLDIVFVHGLRGGPYKSWRIAEDKPLTQSTLVEKIDEEAGKLGTFWPGEWLSSDFPEARIFTLKYKTNLTQWSGASLPLQEVSSMLLEKLVAAGIGDRPVVFVTHSMGGLVVKQILYKAKEENFDNLVNNTKGIVFYSCPHFGSKLADMPWRMGLVLRPAPTIGELRSGSSRLIELNDYVRHRHKKGLLDVLSFCETKVTPIVEGYGGWALRMEIVSIESAYPGFGEIVNVGINGIAAAAV</sequence>
<dbReference type="EMBL" id="JAAIUW010000005">
    <property type="protein sequence ID" value="KAF7829745.1"/>
    <property type="molecule type" value="Genomic_DNA"/>
</dbReference>
<proteinExistence type="predicted"/>
<feature type="compositionally biased region" description="Basic and acidic residues" evidence="1">
    <location>
        <begin position="762"/>
        <end position="774"/>
    </location>
</feature>
<reference evidence="2" key="1">
    <citation type="submission" date="2020-09" db="EMBL/GenBank/DDBJ databases">
        <title>Genome-Enabled Discovery of Anthraquinone Biosynthesis in Senna tora.</title>
        <authorList>
            <person name="Kang S.-H."/>
            <person name="Pandey R.P."/>
            <person name="Lee C.-M."/>
            <person name="Sim J.-S."/>
            <person name="Jeong J.-T."/>
            <person name="Choi B.-S."/>
            <person name="Jung M."/>
            <person name="Ginzburg D."/>
            <person name="Zhao K."/>
            <person name="Won S.Y."/>
            <person name="Oh T.-J."/>
            <person name="Yu Y."/>
            <person name="Kim N.-H."/>
            <person name="Lee O.R."/>
            <person name="Lee T.-H."/>
            <person name="Bashyal P."/>
            <person name="Kim T.-S."/>
            <person name="Lee W.-H."/>
            <person name="Kawkins C."/>
            <person name="Kim C.-K."/>
            <person name="Kim J.S."/>
            <person name="Ahn B.O."/>
            <person name="Rhee S.Y."/>
            <person name="Sohng J.K."/>
        </authorList>
    </citation>
    <scope>NUCLEOTIDE SEQUENCE</scope>
    <source>
        <tissue evidence="2">Leaf</tissue>
    </source>
</reference>
<dbReference type="InterPro" id="IPR029058">
    <property type="entry name" value="AB_hydrolase_fold"/>
</dbReference>
<comment type="caution">
    <text evidence="2">The sequence shown here is derived from an EMBL/GenBank/DDBJ whole genome shotgun (WGS) entry which is preliminary data.</text>
</comment>
<dbReference type="Gene3D" id="3.40.50.1820">
    <property type="entry name" value="alpha/beta hydrolase"/>
    <property type="match status" value="1"/>
</dbReference>
<protein>
    <submittedName>
        <fullName evidence="2">Putative inactive heme oxygenase 2, chloroplastic</fullName>
    </submittedName>
</protein>
<feature type="compositionally biased region" description="Low complexity" evidence="1">
    <location>
        <begin position="932"/>
        <end position="945"/>
    </location>
</feature>
<dbReference type="OrthoDB" id="5086500at2759"/>